<evidence type="ECO:0000256" key="3">
    <source>
        <dbReference type="ARBA" id="ARBA00022737"/>
    </source>
</evidence>
<dbReference type="GO" id="GO:0005737">
    <property type="term" value="C:cytoplasm"/>
    <property type="evidence" value="ECO:0007669"/>
    <property type="project" value="InterPro"/>
</dbReference>
<dbReference type="EMBL" id="CAJZBQ010000016">
    <property type="protein sequence ID" value="CAG9316748.1"/>
    <property type="molecule type" value="Genomic_DNA"/>
</dbReference>
<organism evidence="7 8">
    <name type="scientific">Blepharisma stoltei</name>
    <dbReference type="NCBI Taxonomy" id="1481888"/>
    <lineage>
        <taxon>Eukaryota</taxon>
        <taxon>Sar</taxon>
        <taxon>Alveolata</taxon>
        <taxon>Ciliophora</taxon>
        <taxon>Postciliodesmatophora</taxon>
        <taxon>Heterotrichea</taxon>
        <taxon>Heterotrichida</taxon>
        <taxon>Blepharismidae</taxon>
        <taxon>Blepharisma</taxon>
    </lineage>
</organism>
<evidence type="ECO:0000259" key="6">
    <source>
        <dbReference type="Pfam" id="PF01749"/>
    </source>
</evidence>
<dbReference type="SMART" id="SM00185">
    <property type="entry name" value="ARM"/>
    <property type="match status" value="6"/>
</dbReference>
<evidence type="ECO:0000256" key="1">
    <source>
        <dbReference type="ARBA" id="ARBA00010394"/>
    </source>
</evidence>
<gene>
    <name evidence="7" type="ORF">BSTOLATCC_MIC16850</name>
</gene>
<evidence type="ECO:0000313" key="7">
    <source>
        <dbReference type="EMBL" id="CAG9316748.1"/>
    </source>
</evidence>
<keyword evidence="4 5" id="KW-0653">Protein transport</keyword>
<evidence type="ECO:0000256" key="4">
    <source>
        <dbReference type="ARBA" id="ARBA00022927"/>
    </source>
</evidence>
<dbReference type="Proteomes" id="UP001162131">
    <property type="component" value="Unassembled WGS sequence"/>
</dbReference>
<dbReference type="InterPro" id="IPR011989">
    <property type="entry name" value="ARM-like"/>
</dbReference>
<dbReference type="Pfam" id="PF01749">
    <property type="entry name" value="IBB"/>
    <property type="match status" value="1"/>
</dbReference>
<evidence type="ECO:0000256" key="2">
    <source>
        <dbReference type="ARBA" id="ARBA00022448"/>
    </source>
</evidence>
<feature type="domain" description="IBB" evidence="6">
    <location>
        <begin position="11"/>
        <end position="54"/>
    </location>
</feature>
<dbReference type="InterPro" id="IPR000225">
    <property type="entry name" value="Armadillo"/>
</dbReference>
<protein>
    <recommendedName>
        <fullName evidence="5">Importin subunit alpha</fullName>
    </recommendedName>
</protein>
<dbReference type="InterPro" id="IPR002652">
    <property type="entry name" value="Importin-a_IBB"/>
</dbReference>
<name>A0AAU9IU69_9CILI</name>
<sequence length="529" mass="60196">MSEFEARFSERKQHFLESASNEDLMKRHNEYTIELRRKKRNQHLAKRRALISGSTNNLDFDGDEILVFGEISEELLAYCPDLNNENLDDLSKLAIIKKAIDSDPPQDILLHAIWTVRNIISMKHGPPIGAFLNLGYGETLIKLLSYDYGLRIPLEASWALCNLVSGPHEYVESLVRSDIIPALLKLTCPECPSVAEHTLWALSNISGDCHEYRQVLINSSYIELLQEMITRTRNISNVLIKVISWCVSNLSRGSDYIPYEKLQRIIDIINQLIVIDDHDIHSECLWALAYISKNENEKVQMVLDSGYITFIIDGLKANSESIVSACVRLVCNISSGTDSQTQKILDENILDLLQNLMQSDNDLMVKEIYMAISNFAGGSISQVKILADHPIFKLSFQGLIHRSQEVRIEASHIFKNFCLVGRNEKLQLKLIELNFHEILQRCFEESDATFLLNILSVCRLLLEAGNDESENKITKLFEEAGIAEEIEKLDKNMNSKIYSESTQIIETYFLSSGIEPDISTMKVESFKII</sequence>
<dbReference type="SUPFAM" id="SSF48371">
    <property type="entry name" value="ARM repeat"/>
    <property type="match status" value="1"/>
</dbReference>
<dbReference type="GO" id="GO:0006606">
    <property type="term" value="P:protein import into nucleus"/>
    <property type="evidence" value="ECO:0007669"/>
    <property type="project" value="InterPro"/>
</dbReference>
<dbReference type="InterPro" id="IPR024931">
    <property type="entry name" value="Importin_alpha"/>
</dbReference>
<dbReference type="GO" id="GO:0061608">
    <property type="term" value="F:nuclear import signal receptor activity"/>
    <property type="evidence" value="ECO:0007669"/>
    <property type="project" value="InterPro"/>
</dbReference>
<dbReference type="InterPro" id="IPR032413">
    <property type="entry name" value="Arm_3"/>
</dbReference>
<dbReference type="Gene3D" id="1.25.10.10">
    <property type="entry name" value="Leucine-rich Repeat Variant"/>
    <property type="match status" value="1"/>
</dbReference>
<dbReference type="Pfam" id="PF00514">
    <property type="entry name" value="Arm"/>
    <property type="match status" value="1"/>
</dbReference>
<dbReference type="Pfam" id="PF16186">
    <property type="entry name" value="Arm_3"/>
    <property type="match status" value="1"/>
</dbReference>
<accession>A0AAU9IU69</accession>
<dbReference type="PANTHER" id="PTHR23316">
    <property type="entry name" value="IMPORTIN ALPHA"/>
    <property type="match status" value="1"/>
</dbReference>
<reference evidence="7" key="1">
    <citation type="submission" date="2021-09" db="EMBL/GenBank/DDBJ databases">
        <authorList>
            <consortium name="AG Swart"/>
            <person name="Singh M."/>
            <person name="Singh A."/>
            <person name="Seah K."/>
            <person name="Emmerich C."/>
        </authorList>
    </citation>
    <scope>NUCLEOTIDE SEQUENCE</scope>
    <source>
        <strain evidence="7">ATCC30299</strain>
    </source>
</reference>
<dbReference type="AlphaFoldDB" id="A0AAU9IU69"/>
<keyword evidence="3" id="KW-0677">Repeat</keyword>
<evidence type="ECO:0000313" key="8">
    <source>
        <dbReference type="Proteomes" id="UP001162131"/>
    </source>
</evidence>
<proteinExistence type="inferred from homology"/>
<evidence type="ECO:0000256" key="5">
    <source>
        <dbReference type="PIRNR" id="PIRNR005673"/>
    </source>
</evidence>
<dbReference type="PIRSF" id="PIRSF005673">
    <property type="entry name" value="Importin_alpha"/>
    <property type="match status" value="1"/>
</dbReference>
<keyword evidence="8" id="KW-1185">Reference proteome</keyword>
<comment type="caution">
    <text evidence="7">The sequence shown here is derived from an EMBL/GenBank/DDBJ whole genome shotgun (WGS) entry which is preliminary data.</text>
</comment>
<keyword evidence="2 5" id="KW-0813">Transport</keyword>
<comment type="similarity">
    <text evidence="1 5">Belongs to the importin alpha family.</text>
</comment>
<dbReference type="InterPro" id="IPR016024">
    <property type="entry name" value="ARM-type_fold"/>
</dbReference>